<dbReference type="SUPFAM" id="SSF54913">
    <property type="entry name" value="GlnB-like"/>
    <property type="match status" value="1"/>
</dbReference>
<comment type="similarity">
    <text evidence="1">Belongs to the CutA family.</text>
</comment>
<dbReference type="PANTHER" id="PTHR23419">
    <property type="entry name" value="DIVALENT CATION TOLERANCE CUTA-RELATED"/>
    <property type="match status" value="1"/>
</dbReference>
<dbReference type="Pfam" id="PF03091">
    <property type="entry name" value="CutA1"/>
    <property type="match status" value="1"/>
</dbReference>
<accession>A0A3B0V5U2</accession>
<dbReference type="GO" id="GO:0010038">
    <property type="term" value="P:response to metal ion"/>
    <property type="evidence" value="ECO:0007669"/>
    <property type="project" value="InterPro"/>
</dbReference>
<evidence type="ECO:0000256" key="1">
    <source>
        <dbReference type="ARBA" id="ARBA00010169"/>
    </source>
</evidence>
<dbReference type="Gene3D" id="3.30.70.120">
    <property type="match status" value="1"/>
</dbReference>
<dbReference type="PANTHER" id="PTHR23419:SF8">
    <property type="entry name" value="FI09726P"/>
    <property type="match status" value="1"/>
</dbReference>
<sequence>MTPYLQVTTTVSDRPAAVKIADRVLAERLAACVQIGTCHSMYRWQGAIEATDEYLVVMKSRNDLLPELERSIRAVHPYDVPEILATGIAYGGEDYLAWLGQELLPPRQDEPES</sequence>
<reference evidence="2" key="1">
    <citation type="submission" date="2018-06" db="EMBL/GenBank/DDBJ databases">
        <authorList>
            <person name="Zhirakovskaya E."/>
        </authorList>
    </citation>
    <scope>NUCLEOTIDE SEQUENCE</scope>
</reference>
<evidence type="ECO:0000313" key="2">
    <source>
        <dbReference type="EMBL" id="VAW36270.1"/>
    </source>
</evidence>
<gene>
    <name evidence="2" type="ORF">MNBD_DELTA04-908</name>
</gene>
<dbReference type="InterPro" id="IPR004323">
    <property type="entry name" value="Ion_tolerance_CutA"/>
</dbReference>
<name>A0A3B0V5U2_9ZZZZ</name>
<proteinExistence type="inferred from homology"/>
<dbReference type="EMBL" id="UOEY01000022">
    <property type="protein sequence ID" value="VAW36270.1"/>
    <property type="molecule type" value="Genomic_DNA"/>
</dbReference>
<dbReference type="InterPro" id="IPR011322">
    <property type="entry name" value="N-reg_PII-like_a/b"/>
</dbReference>
<protein>
    <submittedName>
        <fullName evidence="2">Periplasmic divalent cation tolerance protein CutA</fullName>
    </submittedName>
</protein>
<dbReference type="AlphaFoldDB" id="A0A3B0V5U2"/>
<organism evidence="2">
    <name type="scientific">hydrothermal vent metagenome</name>
    <dbReference type="NCBI Taxonomy" id="652676"/>
    <lineage>
        <taxon>unclassified sequences</taxon>
        <taxon>metagenomes</taxon>
        <taxon>ecological metagenomes</taxon>
    </lineage>
</organism>
<dbReference type="InterPro" id="IPR015867">
    <property type="entry name" value="N-reg_PII/ATP_PRibTrfase_C"/>
</dbReference>
<dbReference type="GO" id="GO:0005507">
    <property type="term" value="F:copper ion binding"/>
    <property type="evidence" value="ECO:0007669"/>
    <property type="project" value="TreeGrafter"/>
</dbReference>